<accession>A0A3A3G0N6</accession>
<feature type="signal peptide" evidence="1">
    <location>
        <begin position="1"/>
        <end position="28"/>
    </location>
</feature>
<evidence type="ECO:0000313" key="3">
    <source>
        <dbReference type="Proteomes" id="UP000265955"/>
    </source>
</evidence>
<keyword evidence="3" id="KW-1185">Reference proteome</keyword>
<comment type="caution">
    <text evidence="2">The sequence shown here is derived from an EMBL/GenBank/DDBJ whole genome shotgun (WGS) entry which is preliminary data.</text>
</comment>
<gene>
    <name evidence="2" type="ORF">D3871_23315</name>
</gene>
<dbReference type="AlphaFoldDB" id="A0A3A3G0N6"/>
<proteinExistence type="predicted"/>
<sequence>MHKFFSSIFLFVARALLVTIFSSGIAMAAYVCPELVKPPMTEMMEGMPCADMDKEKPVHCAEFQAGDELALEHLASIPSLTPPTILFAMPAVTPVVPLFLTAFWSDFPLAPVSDPPYLRTQRLRI</sequence>
<feature type="chain" id="PRO_5017400107" evidence="1">
    <location>
        <begin position="29"/>
        <end position="125"/>
    </location>
</feature>
<keyword evidence="1" id="KW-0732">Signal</keyword>
<evidence type="ECO:0000313" key="2">
    <source>
        <dbReference type="EMBL" id="RJF91633.1"/>
    </source>
</evidence>
<dbReference type="EMBL" id="QYUO01000003">
    <property type="protein sequence ID" value="RJF91633.1"/>
    <property type="molecule type" value="Genomic_DNA"/>
</dbReference>
<dbReference type="OrthoDB" id="8592785at2"/>
<protein>
    <submittedName>
        <fullName evidence="2">Uncharacterized protein</fullName>
    </submittedName>
</protein>
<organism evidence="2 3">
    <name type="scientific">Noviherbaspirillum saxi</name>
    <dbReference type="NCBI Taxonomy" id="2320863"/>
    <lineage>
        <taxon>Bacteria</taxon>
        <taxon>Pseudomonadati</taxon>
        <taxon>Pseudomonadota</taxon>
        <taxon>Betaproteobacteria</taxon>
        <taxon>Burkholderiales</taxon>
        <taxon>Oxalobacteraceae</taxon>
        <taxon>Noviherbaspirillum</taxon>
    </lineage>
</organism>
<dbReference type="RefSeq" id="WP_119771531.1">
    <property type="nucleotide sequence ID" value="NZ_QYUO01000003.1"/>
</dbReference>
<reference evidence="3" key="1">
    <citation type="submission" date="2018-09" db="EMBL/GenBank/DDBJ databases">
        <authorList>
            <person name="Zhu H."/>
        </authorList>
    </citation>
    <scope>NUCLEOTIDE SEQUENCE [LARGE SCALE GENOMIC DNA]</scope>
    <source>
        <strain evidence="3">K1R23-30</strain>
    </source>
</reference>
<dbReference type="Proteomes" id="UP000265955">
    <property type="component" value="Unassembled WGS sequence"/>
</dbReference>
<evidence type="ECO:0000256" key="1">
    <source>
        <dbReference type="SAM" id="SignalP"/>
    </source>
</evidence>
<name>A0A3A3G0N6_9BURK</name>